<dbReference type="AlphaFoldDB" id="A0A6G0TGJ2"/>
<keyword evidence="2" id="KW-1185">Reference proteome</keyword>
<evidence type="ECO:0000313" key="1">
    <source>
        <dbReference type="EMBL" id="KAE9531967.1"/>
    </source>
</evidence>
<accession>A0A6G0TGJ2</accession>
<comment type="caution">
    <text evidence="1">The sequence shown here is derived from an EMBL/GenBank/DDBJ whole genome shotgun (WGS) entry which is preliminary data.</text>
</comment>
<protein>
    <submittedName>
        <fullName evidence="1">Uncharacterized protein</fullName>
    </submittedName>
</protein>
<organism evidence="1 2">
    <name type="scientific">Aphis glycines</name>
    <name type="common">Soybean aphid</name>
    <dbReference type="NCBI Taxonomy" id="307491"/>
    <lineage>
        <taxon>Eukaryota</taxon>
        <taxon>Metazoa</taxon>
        <taxon>Ecdysozoa</taxon>
        <taxon>Arthropoda</taxon>
        <taxon>Hexapoda</taxon>
        <taxon>Insecta</taxon>
        <taxon>Pterygota</taxon>
        <taxon>Neoptera</taxon>
        <taxon>Paraneoptera</taxon>
        <taxon>Hemiptera</taxon>
        <taxon>Sternorrhyncha</taxon>
        <taxon>Aphidomorpha</taxon>
        <taxon>Aphidoidea</taxon>
        <taxon>Aphididae</taxon>
        <taxon>Aphidini</taxon>
        <taxon>Aphis</taxon>
        <taxon>Aphis</taxon>
    </lineage>
</organism>
<sequence>MTHKRKFNNTNNCTFILLLKIQQYWSSHLACNKKNANSNSENLSELIFLKSYYQTYNINIIGSSIYNGKSQYNFKKCLLFIGFCVFIDRYANLVHKEKKLYTVKHSLTDNLPIAVFKFTKLLINYNEFAKFNQYHSFRYSRNNKVLLRKRKPDNLINLMFLGFKCKKAYNVMFEKNSYVIFIIPYRHTSLTEHKIISKITLSYVSEPRTMFCFNLYPYKVHINYLKIKFKIYLKHSYLLCFNSPQYYISNFE</sequence>
<proteinExistence type="predicted"/>
<dbReference type="Proteomes" id="UP000475862">
    <property type="component" value="Unassembled WGS sequence"/>
</dbReference>
<evidence type="ECO:0000313" key="2">
    <source>
        <dbReference type="Proteomes" id="UP000475862"/>
    </source>
</evidence>
<dbReference type="EMBL" id="VYZN01000040">
    <property type="protein sequence ID" value="KAE9531967.1"/>
    <property type="molecule type" value="Genomic_DNA"/>
</dbReference>
<reference evidence="1 2" key="1">
    <citation type="submission" date="2019-08" db="EMBL/GenBank/DDBJ databases">
        <title>The genome of the soybean aphid Biotype 1, its phylome, world population structure and adaptation to the North American continent.</title>
        <authorList>
            <person name="Giordano R."/>
            <person name="Donthu R.K."/>
            <person name="Hernandez A.G."/>
            <person name="Wright C.L."/>
            <person name="Zimin A.V."/>
        </authorList>
    </citation>
    <scope>NUCLEOTIDE SEQUENCE [LARGE SCALE GENOMIC DNA]</scope>
    <source>
        <tissue evidence="1">Whole aphids</tissue>
    </source>
</reference>
<name>A0A6G0TGJ2_APHGL</name>
<gene>
    <name evidence="1" type="ORF">AGLY_010169</name>
</gene>